<dbReference type="Proteomes" id="UP001174909">
    <property type="component" value="Unassembled WGS sequence"/>
</dbReference>
<keyword evidence="2" id="KW-1185">Reference proteome</keyword>
<dbReference type="EMBL" id="CASHTH010003684">
    <property type="protein sequence ID" value="CAI8047907.1"/>
    <property type="molecule type" value="Genomic_DNA"/>
</dbReference>
<evidence type="ECO:0000313" key="2">
    <source>
        <dbReference type="Proteomes" id="UP001174909"/>
    </source>
</evidence>
<accession>A0AA35XEG2</accession>
<gene>
    <name evidence="1" type="ORF">GBAR_LOCUS26485</name>
</gene>
<dbReference type="AlphaFoldDB" id="A0AA35XEG2"/>
<feature type="non-terminal residue" evidence="1">
    <location>
        <position position="1"/>
    </location>
</feature>
<evidence type="ECO:0000313" key="1">
    <source>
        <dbReference type="EMBL" id="CAI8047907.1"/>
    </source>
</evidence>
<organism evidence="1 2">
    <name type="scientific">Geodia barretti</name>
    <name type="common">Barrett's horny sponge</name>
    <dbReference type="NCBI Taxonomy" id="519541"/>
    <lineage>
        <taxon>Eukaryota</taxon>
        <taxon>Metazoa</taxon>
        <taxon>Porifera</taxon>
        <taxon>Demospongiae</taxon>
        <taxon>Heteroscleromorpha</taxon>
        <taxon>Tetractinellida</taxon>
        <taxon>Astrophorina</taxon>
        <taxon>Geodiidae</taxon>
        <taxon>Geodia</taxon>
    </lineage>
</organism>
<name>A0AA35XEG2_GEOBA</name>
<comment type="caution">
    <text evidence="1">The sequence shown here is derived from an EMBL/GenBank/DDBJ whole genome shotgun (WGS) entry which is preliminary data.</text>
</comment>
<reference evidence="1" key="1">
    <citation type="submission" date="2023-03" db="EMBL/GenBank/DDBJ databases">
        <authorList>
            <person name="Steffen K."/>
            <person name="Cardenas P."/>
        </authorList>
    </citation>
    <scope>NUCLEOTIDE SEQUENCE</scope>
</reference>
<protein>
    <submittedName>
        <fullName evidence="1">Uncharacterized protein</fullName>
    </submittedName>
</protein>
<sequence length="48" mass="6031">MRSYLVTSPGRWSSHSTITFVLHSFRWKQCFNIKEKYNYIWCRNWTDR</sequence>
<proteinExistence type="predicted"/>